<gene>
    <name evidence="1" type="ORF">AAJCM20276_21380</name>
</gene>
<evidence type="ECO:0000313" key="1">
    <source>
        <dbReference type="EMBL" id="BCI67514.1"/>
    </source>
</evidence>
<reference evidence="1 2" key="1">
    <citation type="submission" date="2020-07" db="EMBL/GenBank/DDBJ databases">
        <title>Complete Genome Sequence of an acetic acid bacterium, Acetobacter aceti JCM20276.</title>
        <authorList>
            <person name="Hirose Y."/>
            <person name="Mihara H."/>
        </authorList>
    </citation>
    <scope>NUCLEOTIDE SEQUENCE [LARGE SCALE GENOMIC DNA]</scope>
    <source>
        <strain evidence="1 2">JCM20276</strain>
    </source>
</reference>
<name>A0A6S6PQY6_ACEAC</name>
<dbReference type="Proteomes" id="UP000515220">
    <property type="component" value="Chromosome"/>
</dbReference>
<evidence type="ECO:0008006" key="3">
    <source>
        <dbReference type="Google" id="ProtNLM"/>
    </source>
</evidence>
<proteinExistence type="predicted"/>
<protein>
    <recommendedName>
        <fullName evidence="3">Nucleotidyltransferase</fullName>
    </recommendedName>
</protein>
<dbReference type="EMBL" id="AP023326">
    <property type="protein sequence ID" value="BCI67514.1"/>
    <property type="molecule type" value="Genomic_DNA"/>
</dbReference>
<sequence length="226" mass="25803">MLRDLLLKDNYAGFRSDVDLVVDAPDCDAFRKLMSDYGAVENRFGGYALSTEWKADVWLLPRTWAHVAGYRQVAQLGDLLETTFFNWDAILYSLTKKKIMYKEGYLDNLDKRVLDINLEQNPNRVGSCVRTLRAVLTWGGIITPRLAQFAVEVIDEVGANTLLQAEKHSFKHRHILSAPIIEEASDVFQKAVYDDTLSKPLRAAAPGAQWQLPFYKEYTKKNHYAL</sequence>
<accession>A0A6S6PQY6</accession>
<dbReference type="AlphaFoldDB" id="A0A6S6PQY6"/>
<evidence type="ECO:0000313" key="2">
    <source>
        <dbReference type="Proteomes" id="UP000515220"/>
    </source>
</evidence>
<organism evidence="1 2">
    <name type="scientific">Acetobacter aceti</name>
    <dbReference type="NCBI Taxonomy" id="435"/>
    <lineage>
        <taxon>Bacteria</taxon>
        <taxon>Pseudomonadati</taxon>
        <taxon>Pseudomonadota</taxon>
        <taxon>Alphaproteobacteria</taxon>
        <taxon>Acetobacterales</taxon>
        <taxon>Acetobacteraceae</taxon>
        <taxon>Acetobacter</taxon>
        <taxon>Acetobacter subgen. Acetobacter</taxon>
    </lineage>
</organism>